<dbReference type="Proteomes" id="UP000000323">
    <property type="component" value="Chromosome 1"/>
</dbReference>
<dbReference type="PANTHER" id="PTHR12121">
    <property type="entry name" value="CARBON CATABOLITE REPRESSOR PROTEIN 4"/>
    <property type="match status" value="1"/>
</dbReference>
<evidence type="ECO:0000313" key="2">
    <source>
        <dbReference type="EMBL" id="ACZ42207.1"/>
    </source>
</evidence>
<keyword evidence="2" id="KW-0378">Hydrolase</keyword>
<sequence>MEANISVKSADIRVMSFNVRGAVHKDGENAWDHRASLNLRTILSNNPDLIGFQEVQEGNLQKYQEMRDYDKYIGLQYGAREPWEYAAIYWKKDKLERINSGGFWLNEDCTQMGLGWDAACIRVATWCLFEHKASGLRFFHFNTHLDHEGRTARVEGTKKLLSQIESIVPNRFPVLITGDFNCTPETEPYKLFMDAGFKDAYLEAGCMEDKEGFTFHRFTGKPTHSGRIDWILVRDGNARWYIRSFHLDRTGEPPIFPSDHFPLIADLSLGQ</sequence>
<gene>
    <name evidence="2" type="ordered locus">Tter_1299</name>
</gene>
<dbReference type="OrthoDB" id="9793162at2"/>
<dbReference type="GO" id="GO:0004519">
    <property type="term" value="F:endonuclease activity"/>
    <property type="evidence" value="ECO:0007669"/>
    <property type="project" value="UniProtKB-KW"/>
</dbReference>
<reference evidence="3" key="1">
    <citation type="journal article" date="2010" name="Stand. Genomic Sci.">
        <title>Complete genome sequence of 'Thermobaculum terrenum' type strain (YNP1).</title>
        <authorList>
            <person name="Kiss H."/>
            <person name="Cleland D."/>
            <person name="Lapidus A."/>
            <person name="Lucas S."/>
            <person name="Glavina Del Rio T."/>
            <person name="Nolan M."/>
            <person name="Tice H."/>
            <person name="Han C."/>
            <person name="Goodwin L."/>
            <person name="Pitluck S."/>
            <person name="Liolios K."/>
            <person name="Ivanova N."/>
            <person name="Mavromatis K."/>
            <person name="Ovchinnikova G."/>
            <person name="Pati A."/>
            <person name="Chen A."/>
            <person name="Palaniappan K."/>
            <person name="Land M."/>
            <person name="Hauser L."/>
            <person name="Chang Y."/>
            <person name="Jeffries C."/>
            <person name="Lu M."/>
            <person name="Brettin T."/>
            <person name="Detter J."/>
            <person name="Goker M."/>
            <person name="Tindall B."/>
            <person name="Beck B."/>
            <person name="McDermott T."/>
            <person name="Woyke T."/>
            <person name="Bristow J."/>
            <person name="Eisen J."/>
            <person name="Markowitz V."/>
            <person name="Hugenholtz P."/>
            <person name="Kyrpides N."/>
            <person name="Klenk H."/>
            <person name="Cheng J."/>
        </authorList>
    </citation>
    <scope>NUCLEOTIDE SEQUENCE [LARGE SCALE GENOMIC DNA]</scope>
    <source>
        <strain evidence="3">ATCC BAA-798 / YNP1</strain>
    </source>
</reference>
<dbReference type="STRING" id="525904.Tter_1299"/>
<keyword evidence="2" id="KW-0255">Endonuclease</keyword>
<dbReference type="AlphaFoldDB" id="D1CBP2"/>
<dbReference type="SUPFAM" id="SSF56219">
    <property type="entry name" value="DNase I-like"/>
    <property type="match status" value="1"/>
</dbReference>
<organism evidence="2 3">
    <name type="scientific">Thermobaculum terrenum (strain ATCC BAA-798 / CCMEE 7001 / YNP1)</name>
    <dbReference type="NCBI Taxonomy" id="525904"/>
    <lineage>
        <taxon>Bacteria</taxon>
        <taxon>Bacillati</taxon>
        <taxon>Chloroflexota</taxon>
        <taxon>Chloroflexia</taxon>
        <taxon>Candidatus Thermobaculales</taxon>
        <taxon>Candidatus Thermobaculaceae</taxon>
        <taxon>Thermobaculum</taxon>
    </lineage>
</organism>
<dbReference type="Gene3D" id="3.60.10.10">
    <property type="entry name" value="Endonuclease/exonuclease/phosphatase"/>
    <property type="match status" value="1"/>
</dbReference>
<dbReference type="RefSeq" id="WP_012875242.1">
    <property type="nucleotide sequence ID" value="NC_013525.1"/>
</dbReference>
<dbReference type="HOGENOM" id="CLU_030508_1_0_0"/>
<keyword evidence="3" id="KW-1185">Reference proteome</keyword>
<proteinExistence type="predicted"/>
<dbReference type="InterPro" id="IPR005135">
    <property type="entry name" value="Endo/exonuclease/phosphatase"/>
</dbReference>
<name>D1CBP2_THET1</name>
<dbReference type="PANTHER" id="PTHR12121:SF36">
    <property type="entry name" value="ENDONUCLEASE_EXONUCLEASE_PHOSPHATASE DOMAIN-CONTAINING PROTEIN"/>
    <property type="match status" value="1"/>
</dbReference>
<evidence type="ECO:0000259" key="1">
    <source>
        <dbReference type="Pfam" id="PF03372"/>
    </source>
</evidence>
<dbReference type="EMBL" id="CP001825">
    <property type="protein sequence ID" value="ACZ42207.1"/>
    <property type="molecule type" value="Genomic_DNA"/>
</dbReference>
<dbReference type="eggNOG" id="COG3568">
    <property type="taxonomic scope" value="Bacteria"/>
</dbReference>
<evidence type="ECO:0000313" key="3">
    <source>
        <dbReference type="Proteomes" id="UP000000323"/>
    </source>
</evidence>
<accession>D1CBP2</accession>
<feature type="domain" description="Endonuclease/exonuclease/phosphatase" evidence="1">
    <location>
        <begin position="15"/>
        <end position="260"/>
    </location>
</feature>
<keyword evidence="2" id="KW-0269">Exonuclease</keyword>
<keyword evidence="2" id="KW-0540">Nuclease</keyword>
<protein>
    <submittedName>
        <fullName evidence="2">Endonuclease/exonuclease/phosphatase</fullName>
    </submittedName>
</protein>
<dbReference type="InterPro" id="IPR050410">
    <property type="entry name" value="CCR4/nocturin_mRNA_transcr"/>
</dbReference>
<dbReference type="GO" id="GO:0000175">
    <property type="term" value="F:3'-5'-RNA exonuclease activity"/>
    <property type="evidence" value="ECO:0007669"/>
    <property type="project" value="TreeGrafter"/>
</dbReference>
<dbReference type="KEGG" id="ttr:Tter_1299"/>
<dbReference type="InterPro" id="IPR036691">
    <property type="entry name" value="Endo/exonu/phosph_ase_sf"/>
</dbReference>
<dbReference type="CDD" id="cd09083">
    <property type="entry name" value="EEP-1"/>
    <property type="match status" value="1"/>
</dbReference>
<dbReference type="Pfam" id="PF03372">
    <property type="entry name" value="Exo_endo_phos"/>
    <property type="match status" value="1"/>
</dbReference>